<dbReference type="EMBL" id="FUXL01000001">
    <property type="protein sequence ID" value="SJZ59507.1"/>
    <property type="molecule type" value="Genomic_DNA"/>
</dbReference>
<dbReference type="Gene3D" id="3.40.50.2300">
    <property type="match status" value="2"/>
</dbReference>
<keyword evidence="3" id="KW-0238">DNA-binding</keyword>
<proteinExistence type="predicted"/>
<dbReference type="GO" id="GO:0000976">
    <property type="term" value="F:transcription cis-regulatory region binding"/>
    <property type="evidence" value="ECO:0007669"/>
    <property type="project" value="TreeGrafter"/>
</dbReference>
<dbReference type="PROSITE" id="PS50932">
    <property type="entry name" value="HTH_LACI_2"/>
    <property type="match status" value="1"/>
</dbReference>
<dbReference type="Pfam" id="PF13377">
    <property type="entry name" value="Peripla_BP_3"/>
    <property type="match status" value="1"/>
</dbReference>
<dbReference type="InterPro" id="IPR028082">
    <property type="entry name" value="Peripla_BP_I"/>
</dbReference>
<dbReference type="STRING" id="1365950.SAMN05428963_101409"/>
<dbReference type="CDD" id="cd01392">
    <property type="entry name" value="HTH_LacI"/>
    <property type="match status" value="1"/>
</dbReference>
<dbReference type="InterPro" id="IPR000843">
    <property type="entry name" value="HTH_LacI"/>
</dbReference>
<keyword evidence="2" id="KW-0805">Transcription regulation</keyword>
<dbReference type="SUPFAM" id="SSF47413">
    <property type="entry name" value="lambda repressor-like DNA-binding domains"/>
    <property type="match status" value="1"/>
</dbReference>
<evidence type="ECO:0000256" key="3">
    <source>
        <dbReference type="ARBA" id="ARBA00023125"/>
    </source>
</evidence>
<name>A0A1T4LXW1_9HYPH</name>
<protein>
    <submittedName>
        <fullName evidence="6">Transcriptional regulator, LacI family</fullName>
    </submittedName>
</protein>
<evidence type="ECO:0000256" key="4">
    <source>
        <dbReference type="ARBA" id="ARBA00023163"/>
    </source>
</evidence>
<dbReference type="Gene3D" id="1.10.260.40">
    <property type="entry name" value="lambda repressor-like DNA-binding domains"/>
    <property type="match status" value="1"/>
</dbReference>
<accession>A0A1T4LXW1</accession>
<dbReference type="SUPFAM" id="SSF53822">
    <property type="entry name" value="Periplasmic binding protein-like I"/>
    <property type="match status" value="1"/>
</dbReference>
<keyword evidence="4" id="KW-0804">Transcription</keyword>
<reference evidence="6 7" key="1">
    <citation type="submission" date="2017-02" db="EMBL/GenBank/DDBJ databases">
        <authorList>
            <person name="Peterson S.W."/>
        </authorList>
    </citation>
    <scope>NUCLEOTIDE SEQUENCE [LARGE SCALE GENOMIC DNA]</scope>
    <source>
        <strain evidence="6 7">USBA 369</strain>
    </source>
</reference>
<dbReference type="AlphaFoldDB" id="A0A1T4LXW1"/>
<evidence type="ECO:0000259" key="5">
    <source>
        <dbReference type="PROSITE" id="PS50932"/>
    </source>
</evidence>
<keyword evidence="7" id="KW-1185">Reference proteome</keyword>
<organism evidence="6 7">
    <name type="scientific">Consotaella salsifontis</name>
    <dbReference type="NCBI Taxonomy" id="1365950"/>
    <lineage>
        <taxon>Bacteria</taxon>
        <taxon>Pseudomonadati</taxon>
        <taxon>Pseudomonadota</taxon>
        <taxon>Alphaproteobacteria</taxon>
        <taxon>Hyphomicrobiales</taxon>
        <taxon>Aurantimonadaceae</taxon>
        <taxon>Consotaella</taxon>
    </lineage>
</organism>
<evidence type="ECO:0000313" key="7">
    <source>
        <dbReference type="Proteomes" id="UP000190135"/>
    </source>
</evidence>
<dbReference type="Pfam" id="PF00356">
    <property type="entry name" value="LacI"/>
    <property type="match status" value="1"/>
</dbReference>
<dbReference type="InterPro" id="IPR010982">
    <property type="entry name" value="Lambda_DNA-bd_dom_sf"/>
</dbReference>
<evidence type="ECO:0000256" key="2">
    <source>
        <dbReference type="ARBA" id="ARBA00023015"/>
    </source>
</evidence>
<gene>
    <name evidence="6" type="ORF">SAMN05428963_101409</name>
</gene>
<dbReference type="SMART" id="SM00354">
    <property type="entry name" value="HTH_LACI"/>
    <property type="match status" value="1"/>
</dbReference>
<dbReference type="GO" id="GO:0003700">
    <property type="term" value="F:DNA-binding transcription factor activity"/>
    <property type="evidence" value="ECO:0007669"/>
    <property type="project" value="TreeGrafter"/>
</dbReference>
<dbReference type="InterPro" id="IPR046335">
    <property type="entry name" value="LacI/GalR-like_sensor"/>
</dbReference>
<dbReference type="PANTHER" id="PTHR30146:SF148">
    <property type="entry name" value="HTH-TYPE TRANSCRIPTIONAL REPRESSOR PURR-RELATED"/>
    <property type="match status" value="1"/>
</dbReference>
<evidence type="ECO:0000313" key="6">
    <source>
        <dbReference type="EMBL" id="SJZ59507.1"/>
    </source>
</evidence>
<dbReference type="OrthoDB" id="7946617at2"/>
<evidence type="ECO:0000256" key="1">
    <source>
        <dbReference type="ARBA" id="ARBA00022491"/>
    </source>
</evidence>
<dbReference type="RefSeq" id="WP_078706674.1">
    <property type="nucleotide sequence ID" value="NZ_FUXL01000001.1"/>
</dbReference>
<dbReference type="CDD" id="cd06267">
    <property type="entry name" value="PBP1_LacI_sugar_binding-like"/>
    <property type="match status" value="1"/>
</dbReference>
<dbReference type="Proteomes" id="UP000190135">
    <property type="component" value="Unassembled WGS sequence"/>
</dbReference>
<sequence>MRTRPTQKDVAIKAGVSQAAVSMVLSGTSTPAISADTVRRIHAVAKELGYAPNRFAQALKTRRTLTIACIVPDITNPFYPSLVRGVQAIAQDHDYDVITVNTDGLEERERHFLRWAREGRVDGLVGVFFNLRAQDFSEALDAGIPVVRIESSKKAGGPIAIDDIFIDSKAASISVVNYLMEAGHRRIAMIAGSGGPQRVRVEAYLERLSQAGLPSLVVVDEAFSESGGYRAAERILVSDFEPTAIFAANDLMAIGVMQALRQHGLNVPGDVAVVGFDDIPPASLVSPALSTVSQFQDKLGEKAAAILLERLSGDRQGAGVAHEMPYQLIKRESV</sequence>
<dbReference type="PANTHER" id="PTHR30146">
    <property type="entry name" value="LACI-RELATED TRANSCRIPTIONAL REPRESSOR"/>
    <property type="match status" value="1"/>
</dbReference>
<feature type="domain" description="HTH lacI-type" evidence="5">
    <location>
        <begin position="5"/>
        <end position="61"/>
    </location>
</feature>
<keyword evidence="1" id="KW-0678">Repressor</keyword>